<dbReference type="Proteomes" id="UP000063718">
    <property type="component" value="Unassembled WGS sequence"/>
</dbReference>
<dbReference type="RefSeq" id="WP_025774477.1">
    <property type="nucleotide sequence ID" value="NZ_DF238840.1"/>
</dbReference>
<keyword evidence="1" id="KW-0418">Kinase</keyword>
<protein>
    <submittedName>
        <fullName evidence="1">Putative homoserine kinase type II</fullName>
    </submittedName>
</protein>
<reference evidence="1" key="1">
    <citation type="journal article" date="2014" name="Gene">
        <title>Genome-guided analysis of transformation efficiency and carbon dioxide assimilation by Moorella thermoacetica Y72.</title>
        <authorList>
            <person name="Tsukahara K."/>
            <person name="Kita A."/>
            <person name="Nakashimada Y."/>
            <person name="Hoshino T."/>
            <person name="Murakami K."/>
        </authorList>
    </citation>
    <scope>NUCLEOTIDE SEQUENCE [LARGE SCALE GENOMIC DNA]</scope>
    <source>
        <strain evidence="1">Y72</strain>
    </source>
</reference>
<proteinExistence type="predicted"/>
<gene>
    <name evidence="1" type="ORF">MTY_2121</name>
</gene>
<keyword evidence="1" id="KW-0808">Transferase</keyword>
<name>A0A0S6UEZ6_NEOTH</name>
<dbReference type="AlphaFoldDB" id="A0A0S6UEZ6"/>
<dbReference type="EMBL" id="DF238840">
    <property type="protein sequence ID" value="GAF26781.1"/>
    <property type="molecule type" value="Genomic_DNA"/>
</dbReference>
<evidence type="ECO:0000313" key="1">
    <source>
        <dbReference type="EMBL" id="GAF26781.1"/>
    </source>
</evidence>
<organism evidence="1">
    <name type="scientific">Moorella thermoacetica Y72</name>
    <dbReference type="NCBI Taxonomy" id="1325331"/>
    <lineage>
        <taxon>Bacteria</taxon>
        <taxon>Bacillati</taxon>
        <taxon>Bacillota</taxon>
        <taxon>Clostridia</taxon>
        <taxon>Neomoorellales</taxon>
        <taxon>Neomoorellaceae</taxon>
        <taxon>Neomoorella</taxon>
    </lineage>
</organism>
<dbReference type="GO" id="GO:0016301">
    <property type="term" value="F:kinase activity"/>
    <property type="evidence" value="ECO:0007669"/>
    <property type="project" value="UniProtKB-KW"/>
</dbReference>
<sequence length="69" mass="7545">MEAPDCLGFTLAEARKALTATGWQLQNYTYTGPRRPVPGEEDAGRVVRVRLVGAGQVDLVLAYVDTDHQ</sequence>
<accession>A0A0S6UEZ6</accession>